<dbReference type="EMBL" id="BMXL01000010">
    <property type="protein sequence ID" value="GHD26134.1"/>
    <property type="molecule type" value="Genomic_DNA"/>
</dbReference>
<dbReference type="GO" id="GO:0016787">
    <property type="term" value="F:hydrolase activity"/>
    <property type="evidence" value="ECO:0007669"/>
    <property type="project" value="UniProtKB-KW"/>
</dbReference>
<evidence type="ECO:0000313" key="6">
    <source>
        <dbReference type="EMBL" id="GHD26134.1"/>
    </source>
</evidence>
<dbReference type="PANTHER" id="PTHR43248:SF29">
    <property type="entry name" value="TRIPEPTIDYL AMINOPEPTIDASE"/>
    <property type="match status" value="1"/>
</dbReference>
<dbReference type="InterPro" id="IPR029058">
    <property type="entry name" value="AB_hydrolase_fold"/>
</dbReference>
<organism evidence="6 7">
    <name type="scientific">Nocardiopsis kunsanensis</name>
    <dbReference type="NCBI Taxonomy" id="141693"/>
    <lineage>
        <taxon>Bacteria</taxon>
        <taxon>Bacillati</taxon>
        <taxon>Actinomycetota</taxon>
        <taxon>Actinomycetes</taxon>
        <taxon>Streptosporangiales</taxon>
        <taxon>Nocardiopsidaceae</taxon>
        <taxon>Nocardiopsis</taxon>
    </lineage>
</organism>
<proteinExistence type="inferred from homology"/>
<dbReference type="RefSeq" id="WP_193517962.1">
    <property type="nucleotide sequence ID" value="NZ_BMXL01000010.1"/>
</dbReference>
<dbReference type="Gene3D" id="3.40.50.1820">
    <property type="entry name" value="alpha/beta hydrolase"/>
    <property type="match status" value="1"/>
</dbReference>
<dbReference type="Proteomes" id="UP000654947">
    <property type="component" value="Unassembled WGS sequence"/>
</dbReference>
<feature type="region of interest" description="Disordered" evidence="4">
    <location>
        <begin position="501"/>
        <end position="542"/>
    </location>
</feature>
<gene>
    <name evidence="6" type="ORF">GCM10007147_23930</name>
</gene>
<sequence length="542" mass="57682">MRTRTWAAATAGALLTPVVTVLPVQTADAAPAFRSDHRDHRDLRWQECEDLLPVGEETLECATLVLPLDHDRGGNTDGETVELALARASTGGEAERTLLVNPGGPGSPGRGLATRTHQGLPEDLRRDYAVVGFDPRGSGASVPAVECDPSAFESVRTPSIPETPGDTGALWQEAESYAQACADNTGRLLDHMSTVDTARDMDALRAALGLESVDYLGYSYGTYLGAVFSSLFPESVDRLVLDSVVDPDTPWYESNLAQSRAIERAADNFFDWVARHDDTFGLGSSAQEVARAYHRLREELREEPLEGTVGPTELENLSVTVAYTDRAWPVVGAALADRIVDGDPSALVALDTETGEGPEDDRNRGGYNAVQCTDSHWPSGREVWESAGRQAHGEAPFIGWNNIWYNAACASWSADSGEWYQLGDGPGHGPAYEGGALLVHATGDGATPLHGAQNLRAHMPGASLTVEKSGSTHAVSFGGNPCVDGIVTGYLRDGSLPERTGGEYDALCQAPPAPEPRNTRSATQDLPDRSGSLGRGHPDGGE</sequence>
<evidence type="ECO:0000256" key="1">
    <source>
        <dbReference type="ARBA" id="ARBA00010088"/>
    </source>
</evidence>
<keyword evidence="3" id="KW-0378">Hydrolase</keyword>
<feature type="domain" description="AB hydrolase-1" evidence="5">
    <location>
        <begin position="97"/>
        <end position="471"/>
    </location>
</feature>
<name>A0A918XDT2_9ACTN</name>
<dbReference type="PANTHER" id="PTHR43248">
    <property type="entry name" value="2-SUCCINYL-6-HYDROXY-2,4-CYCLOHEXADIENE-1-CARBOXYLATE SYNTHASE"/>
    <property type="match status" value="1"/>
</dbReference>
<dbReference type="AlphaFoldDB" id="A0A918XDT2"/>
<evidence type="ECO:0000313" key="7">
    <source>
        <dbReference type="Proteomes" id="UP000654947"/>
    </source>
</evidence>
<dbReference type="Pfam" id="PF00561">
    <property type="entry name" value="Abhydrolase_1"/>
    <property type="match status" value="1"/>
</dbReference>
<dbReference type="InterPro" id="IPR000073">
    <property type="entry name" value="AB_hydrolase_1"/>
</dbReference>
<reference evidence="6 7" key="1">
    <citation type="journal article" date="2014" name="Int. J. Syst. Evol. Microbiol.">
        <title>Complete genome sequence of Corynebacterium casei LMG S-19264T (=DSM 44701T), isolated from a smear-ripened cheese.</title>
        <authorList>
            <consortium name="US DOE Joint Genome Institute (JGI-PGF)"/>
            <person name="Walter F."/>
            <person name="Albersmeier A."/>
            <person name="Kalinowski J."/>
            <person name="Ruckert C."/>
        </authorList>
    </citation>
    <scope>NUCLEOTIDE SEQUENCE [LARGE SCALE GENOMIC DNA]</scope>
    <source>
        <strain evidence="6 7">KCTC 19473</strain>
    </source>
</reference>
<dbReference type="SUPFAM" id="SSF53474">
    <property type="entry name" value="alpha/beta-Hydrolases"/>
    <property type="match status" value="1"/>
</dbReference>
<evidence type="ECO:0000256" key="2">
    <source>
        <dbReference type="ARBA" id="ARBA00022729"/>
    </source>
</evidence>
<evidence type="ECO:0000259" key="5">
    <source>
        <dbReference type="Pfam" id="PF00561"/>
    </source>
</evidence>
<comment type="similarity">
    <text evidence="1">Belongs to the peptidase S33 family.</text>
</comment>
<evidence type="ECO:0000256" key="3">
    <source>
        <dbReference type="ARBA" id="ARBA00022801"/>
    </source>
</evidence>
<comment type="caution">
    <text evidence="6">The sequence shown here is derived from an EMBL/GenBank/DDBJ whole genome shotgun (WGS) entry which is preliminary data.</text>
</comment>
<dbReference type="InterPro" id="IPR051601">
    <property type="entry name" value="Serine_prot/Carboxylest_S33"/>
</dbReference>
<accession>A0A918XDT2</accession>
<keyword evidence="7" id="KW-1185">Reference proteome</keyword>
<keyword evidence="2" id="KW-0732">Signal</keyword>
<evidence type="ECO:0000256" key="4">
    <source>
        <dbReference type="SAM" id="MobiDB-lite"/>
    </source>
</evidence>
<protein>
    <submittedName>
        <fullName evidence="6">Peptidase</fullName>
    </submittedName>
</protein>